<dbReference type="EMBL" id="JAJJPB010000001">
    <property type="protein sequence ID" value="MCC9293265.1"/>
    <property type="molecule type" value="Genomic_DNA"/>
</dbReference>
<dbReference type="Proteomes" id="UP001165422">
    <property type="component" value="Unassembled WGS sequence"/>
</dbReference>
<evidence type="ECO:0000313" key="9">
    <source>
        <dbReference type="Proteomes" id="UP001165422"/>
    </source>
</evidence>
<dbReference type="Pfam" id="PF00483">
    <property type="entry name" value="NTP_transferase"/>
    <property type="match status" value="1"/>
</dbReference>
<dbReference type="CDD" id="cd02541">
    <property type="entry name" value="UGPase_prokaryotic"/>
    <property type="match status" value="1"/>
</dbReference>
<dbReference type="InterPro" id="IPR005771">
    <property type="entry name" value="GalU_uridylyltTrfase_bac/arc"/>
</dbReference>
<reference evidence="8" key="1">
    <citation type="submission" date="2021-11" db="EMBL/GenBank/DDBJ databases">
        <authorList>
            <person name="Qingchun L."/>
            <person name="Dong Z."/>
            <person name="Zongwei Q."/>
            <person name="Jia Z."/>
            <person name="Duotao L."/>
        </authorList>
    </citation>
    <scope>NUCLEOTIDE SEQUENCE</scope>
    <source>
        <strain evidence="8">WLY-B-L2</strain>
    </source>
</reference>
<keyword evidence="3 6" id="KW-0808">Transferase</keyword>
<evidence type="ECO:0000259" key="7">
    <source>
        <dbReference type="Pfam" id="PF00483"/>
    </source>
</evidence>
<dbReference type="SUPFAM" id="SSF53448">
    <property type="entry name" value="Nucleotide-diphospho-sugar transferases"/>
    <property type="match status" value="1"/>
</dbReference>
<evidence type="ECO:0000256" key="5">
    <source>
        <dbReference type="ARBA" id="ARBA00048128"/>
    </source>
</evidence>
<dbReference type="GO" id="GO:0003983">
    <property type="term" value="F:UTP:glucose-1-phosphate uridylyltransferase activity"/>
    <property type="evidence" value="ECO:0007669"/>
    <property type="project" value="UniProtKB-EC"/>
</dbReference>
<sequence>MNVKKAIIPAAGLGTRFLPATKAQPKEMLPIVDKPTIQYIIEEAVASGIEEILIITGRNKRAIEDHFDKSVELEKELDSKGKGDLLKMVQDISNMADIYYIRQKEPRGLGHAISCAKTFVGNQPFAVMLGDDVVDSKVPCLKQLIACYDEYKTSIIGVQEVDKNEVYKYGIVKGMYIENKVYKVKDLIEKPKVEEAPSNIAILGRYIITPSIFEILDNTTPGKGGEIQLTDALRTLAQNEAMYAYAFEGRRYDVGDKLGFLQATVEYALKRDELKKPFMKYLLDLKKTELFKKVNEEIIDKSDKISS</sequence>
<dbReference type="Gene3D" id="3.90.550.10">
    <property type="entry name" value="Spore Coat Polysaccharide Biosynthesis Protein SpsA, Chain A"/>
    <property type="match status" value="1"/>
</dbReference>
<evidence type="ECO:0000256" key="6">
    <source>
        <dbReference type="RuleBase" id="RU361259"/>
    </source>
</evidence>
<dbReference type="PANTHER" id="PTHR43197">
    <property type="entry name" value="UTP--GLUCOSE-1-PHOSPHATE URIDYLYLTRANSFERASE"/>
    <property type="match status" value="1"/>
</dbReference>
<comment type="caution">
    <text evidence="8">The sequence shown here is derived from an EMBL/GenBank/DDBJ whole genome shotgun (WGS) entry which is preliminary data.</text>
</comment>
<keyword evidence="9" id="KW-1185">Reference proteome</keyword>
<dbReference type="EC" id="2.7.7.9" evidence="2 6"/>
<feature type="domain" description="Nucleotidyl transferase" evidence="7">
    <location>
        <begin position="5"/>
        <end position="267"/>
    </location>
</feature>
<dbReference type="NCBIfam" id="TIGR01099">
    <property type="entry name" value="galU"/>
    <property type="match status" value="1"/>
</dbReference>
<proteinExistence type="inferred from homology"/>
<protein>
    <recommendedName>
        <fullName evidence="2 6">UTP--glucose-1-phosphate uridylyltransferase</fullName>
        <ecNumber evidence="2 6">2.7.7.9</ecNumber>
    </recommendedName>
    <alternativeName>
        <fullName evidence="6">UDP-glucose pyrophosphorylase</fullName>
    </alternativeName>
</protein>
<dbReference type="PANTHER" id="PTHR43197:SF1">
    <property type="entry name" value="UTP--GLUCOSE-1-PHOSPHATE URIDYLYLTRANSFERASE"/>
    <property type="match status" value="1"/>
</dbReference>
<comment type="similarity">
    <text evidence="1 6">Belongs to the UDPGP type 2 family.</text>
</comment>
<keyword evidence="4 6" id="KW-0548">Nucleotidyltransferase</keyword>
<evidence type="ECO:0000256" key="3">
    <source>
        <dbReference type="ARBA" id="ARBA00022679"/>
    </source>
</evidence>
<dbReference type="InterPro" id="IPR029044">
    <property type="entry name" value="Nucleotide-diphossugar_trans"/>
</dbReference>
<evidence type="ECO:0000256" key="2">
    <source>
        <dbReference type="ARBA" id="ARBA00012415"/>
    </source>
</evidence>
<gene>
    <name evidence="8" type="primary">galU</name>
    <name evidence="8" type="ORF">LN736_00020</name>
</gene>
<organism evidence="8 9">
    <name type="scientific">Clostridium aromativorans</name>
    <dbReference type="NCBI Taxonomy" id="2836848"/>
    <lineage>
        <taxon>Bacteria</taxon>
        <taxon>Bacillati</taxon>
        <taxon>Bacillota</taxon>
        <taxon>Clostridia</taxon>
        <taxon>Eubacteriales</taxon>
        <taxon>Clostridiaceae</taxon>
        <taxon>Clostridium</taxon>
    </lineage>
</organism>
<dbReference type="RefSeq" id="WP_150356192.1">
    <property type="nucleotide sequence ID" value="NZ_JAJJPB010000001.1"/>
</dbReference>
<name>A0ABS8N0G9_9CLOT</name>
<accession>A0ABS8N0G9</accession>
<comment type="catalytic activity">
    <reaction evidence="5 6">
        <text>alpha-D-glucose 1-phosphate + UTP + H(+) = UDP-alpha-D-glucose + diphosphate</text>
        <dbReference type="Rhea" id="RHEA:19889"/>
        <dbReference type="ChEBI" id="CHEBI:15378"/>
        <dbReference type="ChEBI" id="CHEBI:33019"/>
        <dbReference type="ChEBI" id="CHEBI:46398"/>
        <dbReference type="ChEBI" id="CHEBI:58601"/>
        <dbReference type="ChEBI" id="CHEBI:58885"/>
        <dbReference type="EC" id="2.7.7.9"/>
    </reaction>
</comment>
<evidence type="ECO:0000313" key="8">
    <source>
        <dbReference type="EMBL" id="MCC9293265.1"/>
    </source>
</evidence>
<evidence type="ECO:0000256" key="1">
    <source>
        <dbReference type="ARBA" id="ARBA00006890"/>
    </source>
</evidence>
<dbReference type="InterPro" id="IPR005835">
    <property type="entry name" value="NTP_transferase_dom"/>
</dbReference>
<evidence type="ECO:0000256" key="4">
    <source>
        <dbReference type="ARBA" id="ARBA00022695"/>
    </source>
</evidence>